<reference evidence="2" key="2">
    <citation type="submission" date="2025-08" db="UniProtKB">
        <authorList>
            <consortium name="Ensembl"/>
        </authorList>
    </citation>
    <scope>IDENTIFICATION</scope>
    <source>
        <strain evidence="2">Hd-rR</strain>
    </source>
</reference>
<reference evidence="2 3" key="1">
    <citation type="journal article" date="2007" name="Nature">
        <title>The medaka draft genome and insights into vertebrate genome evolution.</title>
        <authorList>
            <person name="Kasahara M."/>
            <person name="Naruse K."/>
            <person name="Sasaki S."/>
            <person name="Nakatani Y."/>
            <person name="Qu W."/>
            <person name="Ahsan B."/>
            <person name="Yamada T."/>
            <person name="Nagayasu Y."/>
            <person name="Doi K."/>
            <person name="Kasai Y."/>
            <person name="Jindo T."/>
            <person name="Kobayashi D."/>
            <person name="Shimada A."/>
            <person name="Toyoda A."/>
            <person name="Kuroki Y."/>
            <person name="Fujiyama A."/>
            <person name="Sasaki T."/>
            <person name="Shimizu A."/>
            <person name="Asakawa S."/>
            <person name="Shimizu N."/>
            <person name="Hashimoto S."/>
            <person name="Yang J."/>
            <person name="Lee Y."/>
            <person name="Matsushima K."/>
            <person name="Sugano S."/>
            <person name="Sakaizumi M."/>
            <person name="Narita T."/>
            <person name="Ohishi K."/>
            <person name="Haga S."/>
            <person name="Ohta F."/>
            <person name="Nomoto H."/>
            <person name="Nogata K."/>
            <person name="Morishita T."/>
            <person name="Endo T."/>
            <person name="Shin-I T."/>
            <person name="Takeda H."/>
            <person name="Morishita S."/>
            <person name="Kohara Y."/>
        </authorList>
    </citation>
    <scope>NUCLEOTIDE SEQUENCE [LARGE SCALE GENOMIC DNA]</scope>
    <source>
        <strain evidence="2 3">Hd-rR</strain>
    </source>
</reference>
<protein>
    <recommendedName>
        <fullName evidence="1">C-type lectin domain-containing protein</fullName>
    </recommendedName>
</protein>
<dbReference type="AlphaFoldDB" id="A0A3B3H4D6"/>
<dbReference type="Ensembl" id="ENSORLT00000046135.1">
    <property type="protein sequence ID" value="ENSORLP00000026349.1"/>
    <property type="gene ID" value="ENSORLG00000029949.1"/>
</dbReference>
<reference evidence="2" key="3">
    <citation type="submission" date="2025-09" db="UniProtKB">
        <authorList>
            <consortium name="Ensembl"/>
        </authorList>
    </citation>
    <scope>IDENTIFICATION</scope>
    <source>
        <strain evidence="2">Hd-rR</strain>
    </source>
</reference>
<dbReference type="PANTHER" id="PTHR45784">
    <property type="entry name" value="C-TYPE LECTIN DOMAIN FAMILY 20 MEMBER A-RELATED"/>
    <property type="match status" value="1"/>
</dbReference>
<feature type="domain" description="C-type lectin" evidence="1">
    <location>
        <begin position="20"/>
        <end position="124"/>
    </location>
</feature>
<proteinExistence type="predicted"/>
<dbReference type="InterPro" id="IPR016186">
    <property type="entry name" value="C-type_lectin-like/link_sf"/>
</dbReference>
<evidence type="ECO:0000313" key="2">
    <source>
        <dbReference type="Ensembl" id="ENSORLP00000026349.1"/>
    </source>
</evidence>
<dbReference type="Proteomes" id="UP000001038">
    <property type="component" value="Chromosome 24"/>
</dbReference>
<name>A0A3B3H4D6_ORYLA</name>
<evidence type="ECO:0000259" key="1">
    <source>
        <dbReference type="PROSITE" id="PS50041"/>
    </source>
</evidence>
<evidence type="ECO:0000313" key="3">
    <source>
        <dbReference type="Proteomes" id="UP000001038"/>
    </source>
</evidence>
<dbReference type="InParanoid" id="A0A3B3H4D6"/>
<dbReference type="Pfam" id="PF00059">
    <property type="entry name" value="Lectin_C"/>
    <property type="match status" value="1"/>
</dbReference>
<dbReference type="SUPFAM" id="SSF56436">
    <property type="entry name" value="C-type lectin-like"/>
    <property type="match status" value="1"/>
</dbReference>
<dbReference type="InterPro" id="IPR016187">
    <property type="entry name" value="CTDL_fold"/>
</dbReference>
<dbReference type="Gene3D" id="3.10.100.10">
    <property type="entry name" value="Mannose-Binding Protein A, subunit A"/>
    <property type="match status" value="1"/>
</dbReference>
<organism evidence="2 3">
    <name type="scientific">Oryzias latipes</name>
    <name type="common">Japanese rice fish</name>
    <name type="synonym">Japanese killifish</name>
    <dbReference type="NCBI Taxonomy" id="8090"/>
    <lineage>
        <taxon>Eukaryota</taxon>
        <taxon>Metazoa</taxon>
        <taxon>Chordata</taxon>
        <taxon>Craniata</taxon>
        <taxon>Vertebrata</taxon>
        <taxon>Euteleostomi</taxon>
        <taxon>Actinopterygii</taxon>
        <taxon>Neopterygii</taxon>
        <taxon>Teleostei</taxon>
        <taxon>Neoteleostei</taxon>
        <taxon>Acanthomorphata</taxon>
        <taxon>Ovalentaria</taxon>
        <taxon>Atherinomorphae</taxon>
        <taxon>Beloniformes</taxon>
        <taxon>Adrianichthyidae</taxon>
        <taxon>Oryziinae</taxon>
        <taxon>Oryzias</taxon>
    </lineage>
</organism>
<sequence>MTPDTWQKYETCFCKILHEYHYVDQNMNWTEAQQHCRKEYTDLATVSTMADLEKLGDIHSKNIEIWIGLFKKAGTNVISHWSLPGLQFNESQAKWKIGEPNGVTSETCGAIEKITEKQWLDMSCIWRTYIKKLEHKVALYSISLLISL</sequence>
<accession>A0A3B3H4D6</accession>
<dbReference type="GeneTree" id="ENSGT01150000287543"/>
<dbReference type="InterPro" id="IPR001304">
    <property type="entry name" value="C-type_lectin-like"/>
</dbReference>
<dbReference type="PROSITE" id="PS50041">
    <property type="entry name" value="C_TYPE_LECTIN_2"/>
    <property type="match status" value="1"/>
</dbReference>
<keyword evidence="3" id="KW-1185">Reference proteome</keyword>
<dbReference type="PANTHER" id="PTHR45784:SF3">
    <property type="entry name" value="C-TYPE LECTIN DOMAIN FAMILY 4 MEMBER K-LIKE-RELATED"/>
    <property type="match status" value="1"/>
</dbReference>
<dbReference type="SMART" id="SM00034">
    <property type="entry name" value="CLECT"/>
    <property type="match status" value="1"/>
</dbReference>